<dbReference type="PANTHER" id="PTHR48079:SF6">
    <property type="entry name" value="NAD(P)-BINDING DOMAIN-CONTAINING PROTEIN-RELATED"/>
    <property type="match status" value="1"/>
</dbReference>
<comment type="caution">
    <text evidence="2">The sequence shown here is derived from an EMBL/GenBank/DDBJ whole genome shotgun (WGS) entry which is preliminary data.</text>
</comment>
<gene>
    <name evidence="2" type="ORF">JR316_012062</name>
</gene>
<organism evidence="2">
    <name type="scientific">Psilocybe cubensis</name>
    <name type="common">Psychedelic mushroom</name>
    <name type="synonym">Stropharia cubensis</name>
    <dbReference type="NCBI Taxonomy" id="181762"/>
    <lineage>
        <taxon>Eukaryota</taxon>
        <taxon>Fungi</taxon>
        <taxon>Dikarya</taxon>
        <taxon>Basidiomycota</taxon>
        <taxon>Agaricomycotina</taxon>
        <taxon>Agaricomycetes</taxon>
        <taxon>Agaricomycetidae</taxon>
        <taxon>Agaricales</taxon>
        <taxon>Agaricineae</taxon>
        <taxon>Strophariaceae</taxon>
        <taxon>Psilocybe</taxon>
    </lineage>
</organism>
<name>A0A8H7XNZ6_PSICU</name>
<sequence length="347" mass="37714">MSNPLKIFITGATGHIGGTFLMTLLKHKDVSNFQITALVRSEERGEKLKSLGINVVKGSYTDEDLSVLTNEAAKSDIVFAICDADTLPPTQAILKGLKINFEASGKAPILIHTVETNLGIITDKSGGLASEHYVWSDYDTEKLNALPESVIHRNVDNAILEADKAGYVKTYFIIPSTVFGEPADKTLVDLGIQNTTSGVFKYFITPYLGRKQGGYFGKGLNQWNLISVQETADLYIALFDAIRANPDGPGHGTEGYYFGESNLFFYKDLAAAVSEALVEVGVGISTEPSPFTPEEVETLVHPVIAQMVGSNSHAKGDRSRALGWKPTSTKEDLFATIKKEVKALYVK</sequence>
<evidence type="ECO:0000259" key="1">
    <source>
        <dbReference type="Pfam" id="PF05368"/>
    </source>
</evidence>
<proteinExistence type="predicted"/>
<dbReference type="AlphaFoldDB" id="A0A8H7XNZ6"/>
<protein>
    <recommendedName>
        <fullName evidence="1">NmrA-like domain-containing protein</fullName>
    </recommendedName>
</protein>
<dbReference type="EMBL" id="JAFIQS010000016">
    <property type="protein sequence ID" value="KAG5163194.1"/>
    <property type="molecule type" value="Genomic_DNA"/>
</dbReference>
<evidence type="ECO:0000313" key="2">
    <source>
        <dbReference type="EMBL" id="KAG5163194.1"/>
    </source>
</evidence>
<dbReference type="Pfam" id="PF05368">
    <property type="entry name" value="NmrA"/>
    <property type="match status" value="1"/>
</dbReference>
<dbReference type="InterPro" id="IPR036291">
    <property type="entry name" value="NAD(P)-bd_dom_sf"/>
</dbReference>
<feature type="domain" description="NmrA-like" evidence="1">
    <location>
        <begin position="6"/>
        <end position="83"/>
    </location>
</feature>
<dbReference type="SUPFAM" id="SSF51735">
    <property type="entry name" value="NAD(P)-binding Rossmann-fold domains"/>
    <property type="match status" value="1"/>
</dbReference>
<dbReference type="InterPro" id="IPR051783">
    <property type="entry name" value="NAD(P)-dependent_oxidoreduct"/>
</dbReference>
<dbReference type="GO" id="GO:0004029">
    <property type="term" value="F:aldehyde dehydrogenase (NAD+) activity"/>
    <property type="evidence" value="ECO:0007669"/>
    <property type="project" value="TreeGrafter"/>
</dbReference>
<reference evidence="2" key="1">
    <citation type="submission" date="2021-02" db="EMBL/GenBank/DDBJ databases">
        <title>Psilocybe cubensis genome.</title>
        <authorList>
            <person name="Mckernan K.J."/>
            <person name="Crawford S."/>
            <person name="Trippe A."/>
            <person name="Kane L.T."/>
            <person name="Mclaughlin S."/>
        </authorList>
    </citation>
    <scope>NUCLEOTIDE SEQUENCE [LARGE SCALE GENOMIC DNA]</scope>
    <source>
        <strain evidence="2">MGC-MH-2018</strain>
    </source>
</reference>
<dbReference type="InterPro" id="IPR008030">
    <property type="entry name" value="NmrA-like"/>
</dbReference>
<dbReference type="OrthoDB" id="10262413at2759"/>
<dbReference type="PANTHER" id="PTHR48079">
    <property type="entry name" value="PROTEIN YEEZ"/>
    <property type="match status" value="1"/>
</dbReference>
<dbReference type="Gene3D" id="3.40.50.720">
    <property type="entry name" value="NAD(P)-binding Rossmann-like Domain"/>
    <property type="match status" value="2"/>
</dbReference>
<accession>A0A8H7XNZ6</accession>
<dbReference type="GO" id="GO:0005737">
    <property type="term" value="C:cytoplasm"/>
    <property type="evidence" value="ECO:0007669"/>
    <property type="project" value="TreeGrafter"/>
</dbReference>